<feature type="domain" description="CCHC-type" evidence="3">
    <location>
        <begin position="344"/>
        <end position="359"/>
    </location>
</feature>
<proteinExistence type="predicted"/>
<evidence type="ECO:0000256" key="2">
    <source>
        <dbReference type="SAM" id="MobiDB-lite"/>
    </source>
</evidence>
<feature type="compositionally biased region" description="Basic and acidic residues" evidence="2">
    <location>
        <begin position="52"/>
        <end position="74"/>
    </location>
</feature>
<evidence type="ECO:0000256" key="1">
    <source>
        <dbReference type="PROSITE-ProRule" id="PRU00047"/>
    </source>
</evidence>
<keyword evidence="1" id="KW-0863">Zinc-finger</keyword>
<dbReference type="Gene3D" id="2.40.70.10">
    <property type="entry name" value="Acid Proteases"/>
    <property type="match status" value="1"/>
</dbReference>
<organism evidence="4 5">
    <name type="scientific">Brassica oleracea var. oleracea</name>
    <dbReference type="NCBI Taxonomy" id="109376"/>
    <lineage>
        <taxon>Eukaryota</taxon>
        <taxon>Viridiplantae</taxon>
        <taxon>Streptophyta</taxon>
        <taxon>Embryophyta</taxon>
        <taxon>Tracheophyta</taxon>
        <taxon>Spermatophyta</taxon>
        <taxon>Magnoliopsida</taxon>
        <taxon>eudicotyledons</taxon>
        <taxon>Gunneridae</taxon>
        <taxon>Pentapetalae</taxon>
        <taxon>rosids</taxon>
        <taxon>malvids</taxon>
        <taxon>Brassicales</taxon>
        <taxon>Brassicaceae</taxon>
        <taxon>Brassiceae</taxon>
        <taxon>Brassica</taxon>
    </lineage>
</organism>
<dbReference type="OMA" id="HEDRSWE"/>
<name>A0A0D2ZVL0_BRAOL</name>
<dbReference type="CDD" id="cd00303">
    <property type="entry name" value="retropepsin_like"/>
    <property type="match status" value="1"/>
</dbReference>
<dbReference type="STRING" id="109376.A0A0D2ZVL0"/>
<evidence type="ECO:0000259" key="3">
    <source>
        <dbReference type="PROSITE" id="PS50158"/>
    </source>
</evidence>
<dbReference type="InterPro" id="IPR036875">
    <property type="entry name" value="Znf_CCHC_sf"/>
</dbReference>
<dbReference type="Pfam" id="PF13650">
    <property type="entry name" value="Asp_protease_2"/>
    <property type="match status" value="1"/>
</dbReference>
<reference evidence="4" key="2">
    <citation type="submission" date="2015-06" db="UniProtKB">
        <authorList>
            <consortium name="EnsemblPlants"/>
        </authorList>
    </citation>
    <scope>IDENTIFICATION</scope>
</reference>
<dbReference type="PANTHER" id="PTHR35046">
    <property type="entry name" value="ZINC KNUCKLE (CCHC-TYPE) FAMILY PROTEIN"/>
    <property type="match status" value="1"/>
</dbReference>
<dbReference type="InterPro" id="IPR001878">
    <property type="entry name" value="Znf_CCHC"/>
</dbReference>
<dbReference type="EnsemblPlants" id="Bo01817s010.1">
    <property type="protein sequence ID" value="Bo01817s010.1"/>
    <property type="gene ID" value="Bo01817s010"/>
</dbReference>
<dbReference type="GO" id="GO:0003676">
    <property type="term" value="F:nucleic acid binding"/>
    <property type="evidence" value="ECO:0007669"/>
    <property type="project" value="InterPro"/>
</dbReference>
<dbReference type="SUPFAM" id="SSF50630">
    <property type="entry name" value="Acid proteases"/>
    <property type="match status" value="1"/>
</dbReference>
<dbReference type="SUPFAM" id="SSF57756">
    <property type="entry name" value="Retrovirus zinc finger-like domains"/>
    <property type="match status" value="1"/>
</dbReference>
<feature type="compositionally biased region" description="Polar residues" evidence="2">
    <location>
        <begin position="287"/>
        <end position="316"/>
    </location>
</feature>
<dbReference type="HOGENOM" id="CLU_018037_0_0_1"/>
<feature type="region of interest" description="Disordered" evidence="2">
    <location>
        <begin position="287"/>
        <end position="338"/>
    </location>
</feature>
<feature type="compositionally biased region" description="Acidic residues" evidence="2">
    <location>
        <begin position="80"/>
        <end position="89"/>
    </location>
</feature>
<dbReference type="Proteomes" id="UP000032141">
    <property type="component" value="Unassembled WGS sequence"/>
</dbReference>
<keyword evidence="5" id="KW-1185">Reference proteome</keyword>
<evidence type="ECO:0000313" key="5">
    <source>
        <dbReference type="Proteomes" id="UP000032141"/>
    </source>
</evidence>
<dbReference type="Gramene" id="Bo01817s010.1">
    <property type="protein sequence ID" value="Bo01817s010.1"/>
    <property type="gene ID" value="Bo01817s010"/>
</dbReference>
<accession>A0A0D2ZVL0</accession>
<dbReference type="Pfam" id="PF03732">
    <property type="entry name" value="Retrotrans_gag"/>
    <property type="match status" value="1"/>
</dbReference>
<dbReference type="eggNOG" id="KOG0017">
    <property type="taxonomic scope" value="Eukaryota"/>
</dbReference>
<dbReference type="PANTHER" id="PTHR35046:SF18">
    <property type="entry name" value="RNA-DIRECTED DNA POLYMERASE"/>
    <property type="match status" value="1"/>
</dbReference>
<keyword evidence="1" id="KW-0862">Zinc</keyword>
<dbReference type="InterPro" id="IPR021109">
    <property type="entry name" value="Peptidase_aspartic_dom_sf"/>
</dbReference>
<protein>
    <recommendedName>
        <fullName evidence="3">CCHC-type domain-containing protein</fullName>
    </recommendedName>
</protein>
<dbReference type="InterPro" id="IPR005162">
    <property type="entry name" value="Retrotrans_gag_dom"/>
</dbReference>
<evidence type="ECO:0000313" key="4">
    <source>
        <dbReference type="EnsemblPlants" id="Bo01817s010.1"/>
    </source>
</evidence>
<dbReference type="AlphaFoldDB" id="A0A0D2ZVL0"/>
<dbReference type="GO" id="GO:0008270">
    <property type="term" value="F:zinc ion binding"/>
    <property type="evidence" value="ECO:0007669"/>
    <property type="project" value="UniProtKB-KW"/>
</dbReference>
<feature type="region of interest" description="Disordered" evidence="2">
    <location>
        <begin position="50"/>
        <end position="108"/>
    </location>
</feature>
<keyword evidence="1" id="KW-0479">Metal-binding</keyword>
<sequence>MAPRRTNNTADLPMNDWEELRRTLLAMQENIQVTIQTTLRELAEEGYLQRENPVRQERHDNRDRDRERDRDRLDVLSGDESTDVEDNPFADEIQQQRNRVAMPRHNHEDRSWERGFKVEIPEFHGGVRGEELLDWLVAVQEMLEFKRVPESRKVALVATRFRNKAASWWLQLKTARARAGKRPIDSWTKLDKVMRKAFLPYNFDRTMFTRLQNLRQGSRSVDDYAEEFTLLLTRNEILDSETQLVSRFIGGLRSQIQNAMSQFDPLTVAEAHRRAVAFEQQFRSTSNWSSAQRTRQTATIADNVQQGSSVNETGEPNGSRGAGTGKAPAATEELRRSSRPNALRCYGCGETGHRQTACPHATRRGLLADEVKWDEDANEEEDDLIEDIVDDRNTGDNGTLLMLRRVCMAPARKDDQPWLRTNIFSSTCKINDKRCRYVIDSGSCRNVISEDAVRKLGLRLSNHPTPYKLVWLKEGAEIRVSHRVLVSLSIGAYYKDKIYCDVVPMDVSHFFL</sequence>
<reference evidence="4" key="1">
    <citation type="journal article" date="2014" name="Genome Biol.">
        <title>Transcriptome and methylome profiling reveals relics of genome dominance in the mesopolyploid Brassica oleracea.</title>
        <authorList>
            <person name="Parkin I.A."/>
            <person name="Koh C."/>
            <person name="Tang H."/>
            <person name="Robinson S.J."/>
            <person name="Kagale S."/>
            <person name="Clarke W.E."/>
            <person name="Town C.D."/>
            <person name="Nixon J."/>
            <person name="Krishnakumar V."/>
            <person name="Bidwell S.L."/>
            <person name="Denoeud F."/>
            <person name="Belcram H."/>
            <person name="Links M.G."/>
            <person name="Just J."/>
            <person name="Clarke C."/>
            <person name="Bender T."/>
            <person name="Huebert T."/>
            <person name="Mason A.S."/>
            <person name="Pires J.C."/>
            <person name="Barker G."/>
            <person name="Moore J."/>
            <person name="Walley P.G."/>
            <person name="Manoli S."/>
            <person name="Batley J."/>
            <person name="Edwards D."/>
            <person name="Nelson M.N."/>
            <person name="Wang X."/>
            <person name="Paterson A.H."/>
            <person name="King G."/>
            <person name="Bancroft I."/>
            <person name="Chalhoub B."/>
            <person name="Sharpe A.G."/>
        </authorList>
    </citation>
    <scope>NUCLEOTIDE SEQUENCE [LARGE SCALE GENOMIC DNA]</scope>
    <source>
        <strain evidence="4">cv. TO1000</strain>
    </source>
</reference>
<dbReference type="PROSITE" id="PS50158">
    <property type="entry name" value="ZF_CCHC"/>
    <property type="match status" value="1"/>
</dbReference>